<dbReference type="Gene3D" id="3.40.50.300">
    <property type="entry name" value="P-loop containing nucleotide triphosphate hydrolases"/>
    <property type="match status" value="2"/>
</dbReference>
<feature type="domain" description="DUF3696" evidence="1">
    <location>
        <begin position="360"/>
        <end position="393"/>
    </location>
</feature>
<dbReference type="PIRSF" id="PIRSF034888">
    <property type="entry name" value="P-loop_UCP034888"/>
    <property type="match status" value="1"/>
</dbReference>
<dbReference type="Pfam" id="PF12476">
    <property type="entry name" value="DUF3696"/>
    <property type="match status" value="1"/>
</dbReference>
<reference evidence="4" key="1">
    <citation type="journal article" date="2019" name="Int. J. Syst. Evol. Microbiol.">
        <title>The Global Catalogue of Microorganisms (GCM) 10K type strain sequencing project: providing services to taxonomists for standard genome sequencing and annotation.</title>
        <authorList>
            <consortium name="The Broad Institute Genomics Platform"/>
            <consortium name="The Broad Institute Genome Sequencing Center for Infectious Disease"/>
            <person name="Wu L."/>
            <person name="Ma J."/>
        </authorList>
    </citation>
    <scope>NUCLEOTIDE SEQUENCE [LARGE SCALE GENOMIC DNA]</scope>
    <source>
        <strain evidence="4">CECT 8551</strain>
    </source>
</reference>
<keyword evidence="4" id="KW-1185">Reference proteome</keyword>
<gene>
    <name evidence="3" type="ORF">ACFOUP_06915</name>
</gene>
<feature type="domain" description="ATPase AAA-type core" evidence="2">
    <location>
        <begin position="22"/>
        <end position="319"/>
    </location>
</feature>
<comment type="caution">
    <text evidence="3">The sequence shown here is derived from an EMBL/GenBank/DDBJ whole genome shotgun (WGS) entry which is preliminary data.</text>
</comment>
<dbReference type="Pfam" id="PF13304">
    <property type="entry name" value="AAA_21"/>
    <property type="match status" value="1"/>
</dbReference>
<dbReference type="Proteomes" id="UP001595766">
    <property type="component" value="Unassembled WGS sequence"/>
</dbReference>
<organism evidence="3 4">
    <name type="scientific">Belliella kenyensis</name>
    <dbReference type="NCBI Taxonomy" id="1472724"/>
    <lineage>
        <taxon>Bacteria</taxon>
        <taxon>Pseudomonadati</taxon>
        <taxon>Bacteroidota</taxon>
        <taxon>Cytophagia</taxon>
        <taxon>Cytophagales</taxon>
        <taxon>Cyclobacteriaceae</taxon>
        <taxon>Belliella</taxon>
    </lineage>
</organism>
<evidence type="ECO:0000313" key="3">
    <source>
        <dbReference type="EMBL" id="MFC3976100.1"/>
    </source>
</evidence>
<dbReference type="InterPro" id="IPR051396">
    <property type="entry name" value="Bact_Antivir_Def_Nuclease"/>
</dbReference>
<dbReference type="PANTHER" id="PTHR43581">
    <property type="entry name" value="ATP/GTP PHOSPHATASE"/>
    <property type="match status" value="1"/>
</dbReference>
<evidence type="ECO:0000259" key="1">
    <source>
        <dbReference type="Pfam" id="PF12476"/>
    </source>
</evidence>
<name>A0ABV8EKP1_9BACT</name>
<protein>
    <submittedName>
        <fullName evidence="3">DUF3696 domain-containing protein</fullName>
    </submittedName>
</protein>
<dbReference type="EMBL" id="JBHSAV010000017">
    <property type="protein sequence ID" value="MFC3976100.1"/>
    <property type="molecule type" value="Genomic_DNA"/>
</dbReference>
<dbReference type="InterPro" id="IPR014592">
    <property type="entry name" value="P-loop_UCP034888"/>
</dbReference>
<dbReference type="SUPFAM" id="SSF52540">
    <property type="entry name" value="P-loop containing nucleoside triphosphate hydrolases"/>
    <property type="match status" value="1"/>
</dbReference>
<proteinExistence type="predicted"/>
<dbReference type="PANTHER" id="PTHR43581:SF4">
    <property type="entry name" value="ATP_GTP PHOSPHATASE"/>
    <property type="match status" value="1"/>
</dbReference>
<dbReference type="InterPro" id="IPR027417">
    <property type="entry name" value="P-loop_NTPase"/>
</dbReference>
<dbReference type="RefSeq" id="WP_241292744.1">
    <property type="nucleotide sequence ID" value="NZ_JAKZGR010000004.1"/>
</dbReference>
<dbReference type="InterPro" id="IPR022532">
    <property type="entry name" value="DUF3696"/>
</dbReference>
<evidence type="ECO:0000259" key="2">
    <source>
        <dbReference type="Pfam" id="PF13304"/>
    </source>
</evidence>
<dbReference type="InterPro" id="IPR003959">
    <property type="entry name" value="ATPase_AAA_core"/>
</dbReference>
<sequence>MITLSIKNFKCFYGINVPINDLTIFAGGNGNGKSTAIQALLLLRRTIEHCSEWKGDHFEYIITNKLNVELNEVYCLGLGNSLNVLPTEFKETEIELGLSEGEKGTVVKYTTNNLNELWITPNELLKKDYKYPENPLMFQEFYYLNAERIGPRINQGIKFYDYPNVGFKGEFTAQIIADLDSLEVESKFKIDPNRILNDPEYLKGSKFQHHVNAWLSKIIDGVTIVPVKDSDTHTARIIVDNLYSNGKGIFPTNTGFGISYSLPIIVSCLLAKKDSILIIENPEAHLHPSAQSKMGEFLGVMANSGVKIIVETHSDHIINGIQIAVAKKAIHHKNVTINYFFKEDKTKQEIQEDKVLGIKQQPNVKPIHINEKGELTEWPKGFFDQTQIDYVKLLNLKK</sequence>
<accession>A0ABV8EKP1</accession>
<evidence type="ECO:0000313" key="4">
    <source>
        <dbReference type="Proteomes" id="UP001595766"/>
    </source>
</evidence>